<dbReference type="EMBL" id="CP011509">
    <property type="protein sequence ID" value="AKJ01256.1"/>
    <property type="molecule type" value="Genomic_DNA"/>
</dbReference>
<organism evidence="1 3">
    <name type="scientific">Archangium gephyra</name>
    <dbReference type="NCBI Taxonomy" id="48"/>
    <lineage>
        <taxon>Bacteria</taxon>
        <taxon>Pseudomonadati</taxon>
        <taxon>Myxococcota</taxon>
        <taxon>Myxococcia</taxon>
        <taxon>Myxococcales</taxon>
        <taxon>Cystobacterineae</taxon>
        <taxon>Archangiaceae</taxon>
        <taxon>Archangium</taxon>
    </lineage>
</organism>
<dbReference type="KEGG" id="age:AA314_02882"/>
<dbReference type="PROSITE" id="PS51257">
    <property type="entry name" value="PROKAR_LIPOPROTEIN"/>
    <property type="match status" value="1"/>
</dbReference>
<reference evidence="2 4" key="2">
    <citation type="submission" date="2018-08" db="EMBL/GenBank/DDBJ databases">
        <title>Genomic Encyclopedia of Archaeal and Bacterial Type Strains, Phase II (KMG-II): from individual species to whole genera.</title>
        <authorList>
            <person name="Goeker M."/>
        </authorList>
    </citation>
    <scope>NUCLEOTIDE SEQUENCE [LARGE SCALE GENOMIC DNA]</scope>
    <source>
        <strain evidence="2 4">DSM 2261</strain>
    </source>
</reference>
<evidence type="ECO:0008006" key="5">
    <source>
        <dbReference type="Google" id="ProtNLM"/>
    </source>
</evidence>
<proteinExistence type="predicted"/>
<evidence type="ECO:0000313" key="1">
    <source>
        <dbReference type="EMBL" id="AKJ01256.1"/>
    </source>
</evidence>
<sequence>MLRKIALLSTLLCACEPYTSPAPNIVSIEPEEVVSGETATISLKLDAPLPVKVDYGERTATVVTPILRIGGQAVPLTHVEQDGTLQATLPGSLSAGLQDVRLELGDGSGSISEQGLTVLPLPPAMEPWNADGGPMDPGEGRHLLVTAVRIDPIPDQISDVPFSITLRAEGPEAALFEGQVQLSTNKGHLRPNLSNAFSKGLRQEQVVLDKPGGNVVLTVRVGSTLVARSNPFKVSPK</sequence>
<protein>
    <recommendedName>
        <fullName evidence="5">Lipoprotein</fullName>
    </recommendedName>
</protein>
<dbReference type="RefSeq" id="WP_047855879.1">
    <property type="nucleotide sequence ID" value="NZ_CP011509.1"/>
</dbReference>
<dbReference type="AlphaFoldDB" id="A0AAC8Q5B1"/>
<dbReference type="EMBL" id="QUMU01000014">
    <property type="protein sequence ID" value="REG24434.1"/>
    <property type="molecule type" value="Genomic_DNA"/>
</dbReference>
<name>A0AAC8Q5B1_9BACT</name>
<reference evidence="1 3" key="1">
    <citation type="submission" date="2015-05" db="EMBL/GenBank/DDBJ databases">
        <title>Genome assembly of Archangium gephyra DSM 2261.</title>
        <authorList>
            <person name="Sharma G."/>
            <person name="Subramanian S."/>
        </authorList>
    </citation>
    <scope>NUCLEOTIDE SEQUENCE [LARGE SCALE GENOMIC DNA]</scope>
    <source>
        <strain evidence="1 3">DSM 2261</strain>
    </source>
</reference>
<accession>A0AAC8Q5B1</accession>
<evidence type="ECO:0000313" key="2">
    <source>
        <dbReference type="EMBL" id="REG24434.1"/>
    </source>
</evidence>
<dbReference type="Proteomes" id="UP000035579">
    <property type="component" value="Chromosome"/>
</dbReference>
<evidence type="ECO:0000313" key="3">
    <source>
        <dbReference type="Proteomes" id="UP000035579"/>
    </source>
</evidence>
<dbReference type="Proteomes" id="UP000256345">
    <property type="component" value="Unassembled WGS sequence"/>
</dbReference>
<gene>
    <name evidence="1" type="ORF">AA314_02882</name>
    <name evidence="2" type="ORF">ATI61_11442</name>
</gene>
<evidence type="ECO:0000313" key="4">
    <source>
        <dbReference type="Proteomes" id="UP000256345"/>
    </source>
</evidence>
<keyword evidence="4" id="KW-1185">Reference proteome</keyword>